<evidence type="ECO:0000256" key="2">
    <source>
        <dbReference type="SAM" id="MobiDB-lite"/>
    </source>
</evidence>
<feature type="compositionally biased region" description="Basic and acidic residues" evidence="2">
    <location>
        <begin position="1"/>
        <end position="20"/>
    </location>
</feature>
<dbReference type="SUPFAM" id="SSF68906">
    <property type="entry name" value="SAP domain"/>
    <property type="match status" value="1"/>
</dbReference>
<dbReference type="Pfam" id="PF02037">
    <property type="entry name" value="SAP"/>
    <property type="match status" value="1"/>
</dbReference>
<dbReference type="Pfam" id="PF00505">
    <property type="entry name" value="HMG_box"/>
    <property type="match status" value="1"/>
</dbReference>
<dbReference type="EMBL" id="HBGT01016663">
    <property type="protein sequence ID" value="CAD9416748.1"/>
    <property type="molecule type" value="Transcribed_RNA"/>
</dbReference>
<dbReference type="PROSITE" id="PS50800">
    <property type="entry name" value="SAP"/>
    <property type="match status" value="1"/>
</dbReference>
<feature type="region of interest" description="Disordered" evidence="2">
    <location>
        <begin position="213"/>
        <end position="253"/>
    </location>
</feature>
<keyword evidence="1" id="KW-0539">Nucleus</keyword>
<keyword evidence="1" id="KW-0238">DNA-binding</keyword>
<dbReference type="InterPro" id="IPR003034">
    <property type="entry name" value="SAP_dom"/>
</dbReference>
<dbReference type="SUPFAM" id="SSF47095">
    <property type="entry name" value="HMG-box"/>
    <property type="match status" value="1"/>
</dbReference>
<reference evidence="5" key="1">
    <citation type="submission" date="2021-01" db="EMBL/GenBank/DDBJ databases">
        <authorList>
            <person name="Corre E."/>
            <person name="Pelletier E."/>
            <person name="Niang G."/>
            <person name="Scheremetjew M."/>
            <person name="Finn R."/>
            <person name="Kale V."/>
            <person name="Holt S."/>
            <person name="Cochrane G."/>
            <person name="Meng A."/>
            <person name="Brown T."/>
            <person name="Cohen L."/>
        </authorList>
    </citation>
    <scope>NUCLEOTIDE SEQUENCE</scope>
    <source>
        <strain evidence="5">RCC1693</strain>
    </source>
</reference>
<evidence type="ECO:0000313" key="5">
    <source>
        <dbReference type="EMBL" id="CAD9416748.1"/>
    </source>
</evidence>
<dbReference type="InterPro" id="IPR036910">
    <property type="entry name" value="HMG_box_dom_sf"/>
</dbReference>
<feature type="domain" description="HMG box" evidence="3">
    <location>
        <begin position="170"/>
        <end position="238"/>
    </location>
</feature>
<dbReference type="InterPro" id="IPR009071">
    <property type="entry name" value="HMG_box_dom"/>
</dbReference>
<dbReference type="GO" id="GO:2000779">
    <property type="term" value="P:regulation of double-strand break repair"/>
    <property type="evidence" value="ECO:0007669"/>
    <property type="project" value="TreeGrafter"/>
</dbReference>
<dbReference type="Gene3D" id="1.10.30.10">
    <property type="entry name" value="High mobility group box domain"/>
    <property type="match status" value="1"/>
</dbReference>
<feature type="compositionally biased region" description="Acidic residues" evidence="2">
    <location>
        <begin position="237"/>
        <end position="253"/>
    </location>
</feature>
<dbReference type="SMART" id="SM00398">
    <property type="entry name" value="HMG"/>
    <property type="match status" value="1"/>
</dbReference>
<dbReference type="GO" id="GO:0005634">
    <property type="term" value="C:nucleus"/>
    <property type="evidence" value="ECO:0007669"/>
    <property type="project" value="UniProtKB-UniRule"/>
</dbReference>
<gene>
    <name evidence="5" type="ORF">FPAR1323_LOCUS8879</name>
</gene>
<organism evidence="5">
    <name type="scientific">Florenciella parvula</name>
    <dbReference type="NCBI Taxonomy" id="236787"/>
    <lineage>
        <taxon>Eukaryota</taxon>
        <taxon>Sar</taxon>
        <taxon>Stramenopiles</taxon>
        <taxon>Ochrophyta</taxon>
        <taxon>Dictyochophyceae</taxon>
        <taxon>Florenciellales</taxon>
        <taxon>Florenciella</taxon>
    </lineage>
</organism>
<dbReference type="GO" id="GO:0003677">
    <property type="term" value="F:DNA binding"/>
    <property type="evidence" value="ECO:0007669"/>
    <property type="project" value="UniProtKB-UniRule"/>
</dbReference>
<accession>A0A7S2C654</accession>
<dbReference type="PROSITE" id="PS50118">
    <property type="entry name" value="HMG_BOX_2"/>
    <property type="match status" value="1"/>
</dbReference>
<sequence length="253" mass="27530">MAEEEPRAKRTRVAVERLGDDAEVAEVEESGPEGSGEPLGEIDYVNEMIGKIKDDDVARLLHTICYGKPGKQTTRKKGLRAFNGWADASVAKTKADKLATNNKVKVTMIKEVCGVLGLEKSGTKDELCSRVTEFLAKPSGENVVKSAPKKRKAAKGKKKKGKKGKKGPKKPRAPSAYILFCKVARPKVVEEEPDADQKEIMSKMGAMWKALSDDEQGKYKKQSAALKAEMEGGAAEASEEEAEESEEEGSDEE</sequence>
<dbReference type="SMART" id="SM00513">
    <property type="entry name" value="SAP"/>
    <property type="match status" value="1"/>
</dbReference>
<dbReference type="GO" id="GO:0042393">
    <property type="term" value="F:histone binding"/>
    <property type="evidence" value="ECO:0007669"/>
    <property type="project" value="TreeGrafter"/>
</dbReference>
<feature type="region of interest" description="Disordered" evidence="2">
    <location>
        <begin position="1"/>
        <end position="40"/>
    </location>
</feature>
<protein>
    <recommendedName>
        <fullName evidence="6">HMG box domain-containing protein</fullName>
    </recommendedName>
</protein>
<dbReference type="AlphaFoldDB" id="A0A7S2C654"/>
<feature type="region of interest" description="Disordered" evidence="2">
    <location>
        <begin position="142"/>
        <end position="176"/>
    </location>
</feature>
<dbReference type="PANTHER" id="PTHR13468:SF1">
    <property type="entry name" value="PROTEIN DEK"/>
    <property type="match status" value="1"/>
</dbReference>
<evidence type="ECO:0008006" key="6">
    <source>
        <dbReference type="Google" id="ProtNLM"/>
    </source>
</evidence>
<evidence type="ECO:0000256" key="1">
    <source>
        <dbReference type="PROSITE-ProRule" id="PRU00267"/>
    </source>
</evidence>
<name>A0A7S2C654_9STRA</name>
<feature type="DNA-binding region" description="HMG box" evidence="1">
    <location>
        <begin position="170"/>
        <end position="238"/>
    </location>
</feature>
<evidence type="ECO:0000259" key="4">
    <source>
        <dbReference type="PROSITE" id="PS50800"/>
    </source>
</evidence>
<dbReference type="InterPro" id="IPR036361">
    <property type="entry name" value="SAP_dom_sf"/>
</dbReference>
<evidence type="ECO:0000259" key="3">
    <source>
        <dbReference type="PROSITE" id="PS50118"/>
    </source>
</evidence>
<dbReference type="PANTHER" id="PTHR13468">
    <property type="entry name" value="DEK PROTEIN"/>
    <property type="match status" value="1"/>
</dbReference>
<dbReference type="GO" id="GO:0006325">
    <property type="term" value="P:chromatin organization"/>
    <property type="evidence" value="ECO:0007669"/>
    <property type="project" value="InterPro"/>
</dbReference>
<feature type="domain" description="SAP" evidence="4">
    <location>
        <begin position="101"/>
        <end position="135"/>
    </location>
</feature>
<proteinExistence type="predicted"/>
<dbReference type="InterPro" id="IPR044198">
    <property type="entry name" value="DEK"/>
</dbReference>
<feature type="compositionally biased region" description="Acidic residues" evidence="2">
    <location>
        <begin position="21"/>
        <end position="31"/>
    </location>
</feature>
<feature type="compositionally biased region" description="Basic residues" evidence="2">
    <location>
        <begin position="147"/>
        <end position="172"/>
    </location>
</feature>
<dbReference type="CDD" id="cd00084">
    <property type="entry name" value="HMG-box_SF"/>
    <property type="match status" value="1"/>
</dbReference>